<dbReference type="AlphaFoldDB" id="A0A5S4FKJ7"/>
<dbReference type="Gene3D" id="1.20.1560.10">
    <property type="entry name" value="ABC transporter type 1, transmembrane domain"/>
    <property type="match status" value="2"/>
</dbReference>
<dbReference type="InterPro" id="IPR003593">
    <property type="entry name" value="AAA+_ATPase"/>
</dbReference>
<dbReference type="InterPro" id="IPR036640">
    <property type="entry name" value="ABC1_TM_sf"/>
</dbReference>
<feature type="transmembrane region" description="Helical" evidence="7">
    <location>
        <begin position="24"/>
        <end position="45"/>
    </location>
</feature>
<dbReference type="GO" id="GO:0015421">
    <property type="term" value="F:ABC-type oligopeptide transporter activity"/>
    <property type="evidence" value="ECO:0007669"/>
    <property type="project" value="TreeGrafter"/>
</dbReference>
<proteinExistence type="predicted"/>
<dbReference type="Proteomes" id="UP000309128">
    <property type="component" value="Unassembled WGS sequence"/>
</dbReference>
<keyword evidence="3" id="KW-0547">Nucleotide-binding</keyword>
<dbReference type="InterPro" id="IPR039421">
    <property type="entry name" value="Type_1_exporter"/>
</dbReference>
<name>A0A5S4FKJ7_9ACTN</name>
<dbReference type="InterPro" id="IPR003439">
    <property type="entry name" value="ABC_transporter-like_ATP-bd"/>
</dbReference>
<protein>
    <submittedName>
        <fullName evidence="9">ABC transporter ATP-binding protein</fullName>
    </submittedName>
</protein>
<feature type="transmembrane region" description="Helical" evidence="7">
    <location>
        <begin position="163"/>
        <end position="179"/>
    </location>
</feature>
<dbReference type="SMART" id="SM00382">
    <property type="entry name" value="AAA"/>
    <property type="match status" value="1"/>
</dbReference>
<keyword evidence="10" id="KW-1185">Reference proteome</keyword>
<dbReference type="OrthoDB" id="9806127at2"/>
<evidence type="ECO:0000256" key="7">
    <source>
        <dbReference type="SAM" id="Phobius"/>
    </source>
</evidence>
<accession>A0A5S4FKJ7</accession>
<dbReference type="PANTHER" id="PTHR43394:SF1">
    <property type="entry name" value="ATP-BINDING CASSETTE SUB-FAMILY B MEMBER 10, MITOCHONDRIAL"/>
    <property type="match status" value="1"/>
</dbReference>
<dbReference type="InterPro" id="IPR017871">
    <property type="entry name" value="ABC_transporter-like_CS"/>
</dbReference>
<dbReference type="Pfam" id="PF00005">
    <property type="entry name" value="ABC_tran"/>
    <property type="match status" value="1"/>
</dbReference>
<evidence type="ECO:0000256" key="2">
    <source>
        <dbReference type="ARBA" id="ARBA00022692"/>
    </source>
</evidence>
<reference evidence="9 10" key="1">
    <citation type="submission" date="2019-05" db="EMBL/GenBank/DDBJ databases">
        <title>Draft genome sequence of Nonomuraea turkmeniaca DSM 43926.</title>
        <authorList>
            <person name="Saricaoglu S."/>
            <person name="Isik K."/>
        </authorList>
    </citation>
    <scope>NUCLEOTIDE SEQUENCE [LARGE SCALE GENOMIC DNA]</scope>
    <source>
        <strain evidence="9 10">DSM 43926</strain>
    </source>
</reference>
<dbReference type="PROSITE" id="PS00211">
    <property type="entry name" value="ABC_TRANSPORTER_1"/>
    <property type="match status" value="1"/>
</dbReference>
<dbReference type="GO" id="GO:0005886">
    <property type="term" value="C:plasma membrane"/>
    <property type="evidence" value="ECO:0007669"/>
    <property type="project" value="UniProtKB-SubCell"/>
</dbReference>
<dbReference type="InterPro" id="IPR027417">
    <property type="entry name" value="P-loop_NTPase"/>
</dbReference>
<evidence type="ECO:0000256" key="6">
    <source>
        <dbReference type="ARBA" id="ARBA00023136"/>
    </source>
</evidence>
<evidence type="ECO:0000256" key="3">
    <source>
        <dbReference type="ARBA" id="ARBA00022741"/>
    </source>
</evidence>
<feature type="transmembrane region" description="Helical" evidence="7">
    <location>
        <begin position="57"/>
        <end position="78"/>
    </location>
</feature>
<feature type="transmembrane region" description="Helical" evidence="7">
    <location>
        <begin position="137"/>
        <end position="157"/>
    </location>
</feature>
<keyword evidence="4 9" id="KW-0067">ATP-binding</keyword>
<evidence type="ECO:0000259" key="8">
    <source>
        <dbReference type="PROSITE" id="PS50893"/>
    </source>
</evidence>
<comment type="subcellular location">
    <subcellularLocation>
        <location evidence="1">Cell membrane</location>
        <topology evidence="1">Multi-pass membrane protein</topology>
    </subcellularLocation>
</comment>
<evidence type="ECO:0000313" key="9">
    <source>
        <dbReference type="EMBL" id="TMR20741.1"/>
    </source>
</evidence>
<keyword evidence="5 7" id="KW-1133">Transmembrane helix</keyword>
<evidence type="ECO:0000256" key="5">
    <source>
        <dbReference type="ARBA" id="ARBA00022989"/>
    </source>
</evidence>
<feature type="transmembrane region" description="Helical" evidence="7">
    <location>
        <begin position="251"/>
        <end position="272"/>
    </location>
</feature>
<dbReference type="Gene3D" id="3.40.50.300">
    <property type="entry name" value="P-loop containing nucleotide triphosphate hydrolases"/>
    <property type="match status" value="1"/>
</dbReference>
<feature type="domain" description="ABC transporter" evidence="8">
    <location>
        <begin position="339"/>
        <end position="579"/>
    </location>
</feature>
<keyword evidence="6 7" id="KW-0472">Membrane</keyword>
<dbReference type="GO" id="GO:0016887">
    <property type="term" value="F:ATP hydrolysis activity"/>
    <property type="evidence" value="ECO:0007669"/>
    <property type="project" value="InterPro"/>
</dbReference>
<dbReference type="GO" id="GO:0005524">
    <property type="term" value="F:ATP binding"/>
    <property type="evidence" value="ECO:0007669"/>
    <property type="project" value="UniProtKB-KW"/>
</dbReference>
<dbReference type="SUPFAM" id="SSF52540">
    <property type="entry name" value="P-loop containing nucleoside triphosphate hydrolases"/>
    <property type="match status" value="1"/>
</dbReference>
<dbReference type="SUPFAM" id="SSF90123">
    <property type="entry name" value="ABC transporter transmembrane region"/>
    <property type="match status" value="1"/>
</dbReference>
<dbReference type="PANTHER" id="PTHR43394">
    <property type="entry name" value="ATP-DEPENDENT PERMEASE MDL1, MITOCHONDRIAL"/>
    <property type="match status" value="1"/>
</dbReference>
<comment type="caution">
    <text evidence="9">The sequence shown here is derived from an EMBL/GenBank/DDBJ whole genome shotgun (WGS) entry which is preliminary data.</text>
</comment>
<sequence>MSVRETAGMVRHTLALSLRADRRVTLAVGVCVLVQSGLIAGLVSAQRWLVDSAGAGLVTGLVAAVALGVAVHVFQLVVQRVSHNYRNDLCNRIMMSLEQEITERAARIPTVAHLERPDFLNRITMLRRGAQALTDTGWAAAYALSAVISIGLSLWLLTGIHPALALLAVSAGPILPLANRAKRLQRAAMDVAAEPMRQEGLIHDLLLKPEPAKEVWISGNGLTLDAKANLLWRDIARLEARARFRGLGGQLAGWALFFGVLAGTLLLVGHLLRSGQATAGDAVLVISLATELRTQLWFAVDSLTKVADGGRVADHHRWLLDYPASDEGAAAPSVLNRGIELRDVHYSYGDVEVLKGITLSIPAGASVGLVGINGAGKSTLVKLLTGVITPTSGQILVDGVDLRDISPSSWASVCTGTFQDFLKLQTPVRDAVGVGDLANPDRIRESIDRAGAAALIAGLPHGLETQLGRIFHGVELSHGQWQRLALARGLMRENPLLQLLDEPTAALDPQAEHELFELFADQTRAQASRGAISVLVSHRFSSVHMTDHIIVLSGGQITESGTHTELLAAGGEYADLYQLQALAYH</sequence>
<evidence type="ECO:0000256" key="4">
    <source>
        <dbReference type="ARBA" id="ARBA00022840"/>
    </source>
</evidence>
<dbReference type="PROSITE" id="PS50893">
    <property type="entry name" value="ABC_TRANSPORTER_2"/>
    <property type="match status" value="1"/>
</dbReference>
<evidence type="ECO:0000313" key="10">
    <source>
        <dbReference type="Proteomes" id="UP000309128"/>
    </source>
</evidence>
<gene>
    <name evidence="9" type="ORF">ETD86_17810</name>
</gene>
<keyword evidence="2 7" id="KW-0812">Transmembrane</keyword>
<evidence type="ECO:0000256" key="1">
    <source>
        <dbReference type="ARBA" id="ARBA00004651"/>
    </source>
</evidence>
<organism evidence="9 10">
    <name type="scientific">Nonomuraea turkmeniaca</name>
    <dbReference type="NCBI Taxonomy" id="103838"/>
    <lineage>
        <taxon>Bacteria</taxon>
        <taxon>Bacillati</taxon>
        <taxon>Actinomycetota</taxon>
        <taxon>Actinomycetes</taxon>
        <taxon>Streptosporangiales</taxon>
        <taxon>Streptosporangiaceae</taxon>
        <taxon>Nonomuraea</taxon>
    </lineage>
</organism>
<dbReference type="RefSeq" id="WP_138667274.1">
    <property type="nucleotide sequence ID" value="NZ_VCKY01000053.1"/>
</dbReference>
<dbReference type="EMBL" id="VCKY01000053">
    <property type="protein sequence ID" value="TMR20741.1"/>
    <property type="molecule type" value="Genomic_DNA"/>
</dbReference>